<dbReference type="PANTHER" id="PTHR30576">
    <property type="entry name" value="COLANIC BIOSYNTHESIS UDP-GLUCOSE LIPID CARRIER TRANSFERASE"/>
    <property type="match status" value="1"/>
</dbReference>
<accession>A0A7I7Z3L2</accession>
<evidence type="ECO:0000256" key="1">
    <source>
        <dbReference type="ARBA" id="ARBA00004141"/>
    </source>
</evidence>
<dbReference type="GO" id="GO:0016780">
    <property type="term" value="F:phosphotransferase activity, for other substituted phosphate groups"/>
    <property type="evidence" value="ECO:0007669"/>
    <property type="project" value="TreeGrafter"/>
</dbReference>
<evidence type="ECO:0000256" key="3">
    <source>
        <dbReference type="ARBA" id="ARBA00022679"/>
    </source>
</evidence>
<protein>
    <submittedName>
        <fullName evidence="7">UDP-phosphate galactose phosphotransferase</fullName>
    </submittedName>
</protein>
<keyword evidence="6" id="KW-0472">Membrane</keyword>
<sequence length="434" mass="48329">MCVPPVDFVLILAPILWRPYQIHAVVTMAVLGVFLLSGGGRYRARLHLSVLDELPTILARLLTAAAAVALVIAMLYPQEAVLRFLNTACFSIALVVAGRVFTTQLIALGRRTGITRHHTVCIGGGPLAAELTKILAEHREYGLAVDGFVDEGEDHFAQEEVPRLGSLRDLDAAVLATGADVLLIADGNFQERVLLDAVRSSVCQRADLLIVPRMHHFHTQTGMADHIGSIPVMRIRTPNLRGPSRLIKRLFDIVIALTAAVLVLPLMVSAAIAVRLEGGPGILFRQTRIGRDGKRFEVLKFRTMKPANERESETNWCVATDPRVGRVGKFLRRTSIDELPQLWNIIRGDMTLVGPRPERPYFVEQFSQQFDRYAHRHRVQAGLTGLAQVSGLRGNTSIADRARYDNFYIENWSLWLDMKIILRTFSEVVFHGGR</sequence>
<dbReference type="RefSeq" id="WP_085270110.1">
    <property type="nucleotide sequence ID" value="NZ_AP022614.1"/>
</dbReference>
<dbReference type="InterPro" id="IPR003362">
    <property type="entry name" value="Bact_transf"/>
</dbReference>
<dbReference type="Pfam" id="PF02397">
    <property type="entry name" value="Bac_transf"/>
    <property type="match status" value="1"/>
</dbReference>
<dbReference type="NCBIfam" id="TIGR03025">
    <property type="entry name" value="EPS_sugtrans"/>
    <property type="match status" value="1"/>
</dbReference>
<proteinExistence type="inferred from homology"/>
<keyword evidence="5" id="KW-1133">Transmembrane helix</keyword>
<evidence type="ECO:0000313" key="8">
    <source>
        <dbReference type="Proteomes" id="UP000467105"/>
    </source>
</evidence>
<dbReference type="PANTHER" id="PTHR30576:SF0">
    <property type="entry name" value="UNDECAPRENYL-PHOSPHATE N-ACETYLGALACTOSAMINYL 1-PHOSPHATE TRANSFERASE-RELATED"/>
    <property type="match status" value="1"/>
</dbReference>
<evidence type="ECO:0000256" key="2">
    <source>
        <dbReference type="ARBA" id="ARBA00006464"/>
    </source>
</evidence>
<organism evidence="7 8">
    <name type="scientific">Mycobacterium parmense</name>
    <dbReference type="NCBI Taxonomy" id="185642"/>
    <lineage>
        <taxon>Bacteria</taxon>
        <taxon>Bacillati</taxon>
        <taxon>Actinomycetota</taxon>
        <taxon>Actinomycetes</taxon>
        <taxon>Mycobacteriales</taxon>
        <taxon>Mycobacteriaceae</taxon>
        <taxon>Mycobacterium</taxon>
        <taxon>Mycobacterium simiae complex</taxon>
    </lineage>
</organism>
<dbReference type="Gene3D" id="3.40.50.720">
    <property type="entry name" value="NAD(P)-binding Rossmann-like Domain"/>
    <property type="match status" value="1"/>
</dbReference>
<gene>
    <name evidence="7" type="primary">wcaJ</name>
    <name evidence="7" type="ORF">MPRM_54680</name>
</gene>
<keyword evidence="8" id="KW-1185">Reference proteome</keyword>
<evidence type="ECO:0000313" key="7">
    <source>
        <dbReference type="EMBL" id="BBZ48187.1"/>
    </source>
</evidence>
<dbReference type="EMBL" id="AP022614">
    <property type="protein sequence ID" value="BBZ48187.1"/>
    <property type="molecule type" value="Genomic_DNA"/>
</dbReference>
<name>A0A7I7Z3L2_9MYCO</name>
<evidence type="ECO:0000256" key="5">
    <source>
        <dbReference type="ARBA" id="ARBA00022989"/>
    </source>
</evidence>
<keyword evidence="4" id="KW-0812">Transmembrane</keyword>
<dbReference type="AlphaFoldDB" id="A0A7I7Z3L2"/>
<reference evidence="7 8" key="1">
    <citation type="journal article" date="2019" name="Emerg. Microbes Infect.">
        <title>Comprehensive subspecies identification of 175 nontuberculous mycobacteria species based on 7547 genomic profiles.</title>
        <authorList>
            <person name="Matsumoto Y."/>
            <person name="Kinjo T."/>
            <person name="Motooka D."/>
            <person name="Nabeya D."/>
            <person name="Jung N."/>
            <person name="Uechi K."/>
            <person name="Horii T."/>
            <person name="Iida T."/>
            <person name="Fujita J."/>
            <person name="Nakamura S."/>
        </authorList>
    </citation>
    <scope>NUCLEOTIDE SEQUENCE [LARGE SCALE GENOMIC DNA]</scope>
    <source>
        <strain evidence="7 8">JCM 14742</strain>
    </source>
</reference>
<keyword evidence="3 7" id="KW-0808">Transferase</keyword>
<evidence type="ECO:0000256" key="6">
    <source>
        <dbReference type="ARBA" id="ARBA00023136"/>
    </source>
</evidence>
<dbReference type="Proteomes" id="UP000467105">
    <property type="component" value="Chromosome"/>
</dbReference>
<comment type="subcellular location">
    <subcellularLocation>
        <location evidence="1">Membrane</location>
        <topology evidence="1">Multi-pass membrane protein</topology>
    </subcellularLocation>
</comment>
<comment type="similarity">
    <text evidence="2">Belongs to the bacterial sugar transferase family.</text>
</comment>
<evidence type="ECO:0000256" key="4">
    <source>
        <dbReference type="ARBA" id="ARBA00022692"/>
    </source>
</evidence>
<dbReference type="InterPro" id="IPR017475">
    <property type="entry name" value="EPS_sugar_tfrase"/>
</dbReference>
<dbReference type="GO" id="GO:0016020">
    <property type="term" value="C:membrane"/>
    <property type="evidence" value="ECO:0007669"/>
    <property type="project" value="UniProtKB-SubCell"/>
</dbReference>